<evidence type="ECO:0000313" key="3">
    <source>
        <dbReference type="Proteomes" id="UP000265520"/>
    </source>
</evidence>
<comment type="caution">
    <text evidence="2">The sequence shown here is derived from an EMBL/GenBank/DDBJ whole genome shotgun (WGS) entry which is preliminary data.</text>
</comment>
<dbReference type="AlphaFoldDB" id="A0A392UGT1"/>
<dbReference type="Proteomes" id="UP000265520">
    <property type="component" value="Unassembled WGS sequence"/>
</dbReference>
<name>A0A392UGT1_9FABA</name>
<evidence type="ECO:0000256" key="1">
    <source>
        <dbReference type="SAM" id="MobiDB-lite"/>
    </source>
</evidence>
<protein>
    <submittedName>
        <fullName evidence="2">Uncharacterized protein</fullName>
    </submittedName>
</protein>
<dbReference type="EMBL" id="LXQA010824914">
    <property type="protein sequence ID" value="MCI72771.1"/>
    <property type="molecule type" value="Genomic_DNA"/>
</dbReference>
<proteinExistence type="predicted"/>
<accession>A0A392UGT1</accession>
<evidence type="ECO:0000313" key="2">
    <source>
        <dbReference type="EMBL" id="MCI72771.1"/>
    </source>
</evidence>
<feature type="compositionally biased region" description="Polar residues" evidence="1">
    <location>
        <begin position="1"/>
        <end position="10"/>
    </location>
</feature>
<keyword evidence="3" id="KW-1185">Reference proteome</keyword>
<feature type="compositionally biased region" description="Basic and acidic residues" evidence="1">
    <location>
        <begin position="19"/>
        <end position="35"/>
    </location>
</feature>
<feature type="region of interest" description="Disordered" evidence="1">
    <location>
        <begin position="1"/>
        <end position="43"/>
    </location>
</feature>
<organism evidence="2 3">
    <name type="scientific">Trifolium medium</name>
    <dbReference type="NCBI Taxonomy" id="97028"/>
    <lineage>
        <taxon>Eukaryota</taxon>
        <taxon>Viridiplantae</taxon>
        <taxon>Streptophyta</taxon>
        <taxon>Embryophyta</taxon>
        <taxon>Tracheophyta</taxon>
        <taxon>Spermatophyta</taxon>
        <taxon>Magnoliopsida</taxon>
        <taxon>eudicotyledons</taxon>
        <taxon>Gunneridae</taxon>
        <taxon>Pentapetalae</taxon>
        <taxon>rosids</taxon>
        <taxon>fabids</taxon>
        <taxon>Fabales</taxon>
        <taxon>Fabaceae</taxon>
        <taxon>Papilionoideae</taxon>
        <taxon>50 kb inversion clade</taxon>
        <taxon>NPAAA clade</taxon>
        <taxon>Hologalegina</taxon>
        <taxon>IRL clade</taxon>
        <taxon>Trifolieae</taxon>
        <taxon>Trifolium</taxon>
    </lineage>
</organism>
<sequence>SGNGLNTYLNSRVRGSIPTEDKNSTSERGREDREVAVPGPPKMGVQAITQAFLH</sequence>
<reference evidence="2 3" key="1">
    <citation type="journal article" date="2018" name="Front. Plant Sci.">
        <title>Red Clover (Trifolium pratense) and Zigzag Clover (T. medium) - A Picture of Genomic Similarities and Differences.</title>
        <authorList>
            <person name="Dluhosova J."/>
            <person name="Istvanek J."/>
            <person name="Nedelnik J."/>
            <person name="Repkova J."/>
        </authorList>
    </citation>
    <scope>NUCLEOTIDE SEQUENCE [LARGE SCALE GENOMIC DNA]</scope>
    <source>
        <strain evidence="3">cv. 10/8</strain>
        <tissue evidence="2">Leaf</tissue>
    </source>
</reference>
<feature type="non-terminal residue" evidence="2">
    <location>
        <position position="1"/>
    </location>
</feature>